<dbReference type="EMBL" id="MN740706">
    <property type="protein sequence ID" value="QHU09235.1"/>
    <property type="molecule type" value="Genomic_DNA"/>
</dbReference>
<organism evidence="1">
    <name type="scientific">viral metagenome</name>
    <dbReference type="NCBI Taxonomy" id="1070528"/>
    <lineage>
        <taxon>unclassified sequences</taxon>
        <taxon>metagenomes</taxon>
        <taxon>organismal metagenomes</taxon>
    </lineage>
</organism>
<sequence length="32" mass="3884">MCEPYTYSKKEQCLSPYPKRLWMKSSRTATRL</sequence>
<evidence type="ECO:0000313" key="1">
    <source>
        <dbReference type="EMBL" id="QHU09235.1"/>
    </source>
</evidence>
<name>A0A6C0JU00_9ZZZZ</name>
<reference evidence="1" key="1">
    <citation type="journal article" date="2020" name="Nature">
        <title>Giant virus diversity and host interactions through global metagenomics.</title>
        <authorList>
            <person name="Schulz F."/>
            <person name="Roux S."/>
            <person name="Paez-Espino D."/>
            <person name="Jungbluth S."/>
            <person name="Walsh D.A."/>
            <person name="Denef V.J."/>
            <person name="McMahon K.D."/>
            <person name="Konstantinidis K.T."/>
            <person name="Eloe-Fadrosh E.A."/>
            <person name="Kyrpides N.C."/>
            <person name="Woyke T."/>
        </authorList>
    </citation>
    <scope>NUCLEOTIDE SEQUENCE</scope>
    <source>
        <strain evidence="1">GVMAG-S-1074260-58</strain>
    </source>
</reference>
<protein>
    <submittedName>
        <fullName evidence="1">Uncharacterized protein</fullName>
    </submittedName>
</protein>
<accession>A0A6C0JU00</accession>
<proteinExistence type="predicted"/>
<dbReference type="AlphaFoldDB" id="A0A6C0JU00"/>